<name>A0A164K612_9NOCA</name>
<keyword evidence="2" id="KW-1185">Reference proteome</keyword>
<dbReference type="AlphaFoldDB" id="A0A164K612"/>
<protein>
    <recommendedName>
        <fullName evidence="3">Terminase</fullName>
    </recommendedName>
</protein>
<dbReference type="STRING" id="455432.AWN90_41895"/>
<organism evidence="1 2">
    <name type="scientific">Nocardia terpenica</name>
    <dbReference type="NCBI Taxonomy" id="455432"/>
    <lineage>
        <taxon>Bacteria</taxon>
        <taxon>Bacillati</taxon>
        <taxon>Actinomycetota</taxon>
        <taxon>Actinomycetes</taxon>
        <taxon>Mycobacteriales</taxon>
        <taxon>Nocardiaceae</taxon>
        <taxon>Nocardia</taxon>
    </lineage>
</organism>
<dbReference type="EMBL" id="LWGR01000013">
    <property type="protein sequence ID" value="KZM71072.1"/>
    <property type="molecule type" value="Genomic_DNA"/>
</dbReference>
<evidence type="ECO:0008006" key="3">
    <source>
        <dbReference type="Google" id="ProtNLM"/>
    </source>
</evidence>
<comment type="caution">
    <text evidence="1">The sequence shown here is derived from an EMBL/GenBank/DDBJ whole genome shotgun (WGS) entry which is preliminary data.</text>
</comment>
<reference evidence="1 2" key="1">
    <citation type="submission" date="2016-04" db="EMBL/GenBank/DDBJ databases">
        <authorList>
            <person name="Evans L.H."/>
            <person name="Alamgir A."/>
            <person name="Owens N."/>
            <person name="Weber N.D."/>
            <person name="Virtaneva K."/>
            <person name="Barbian K."/>
            <person name="Babar A."/>
            <person name="Rosenke K."/>
        </authorList>
    </citation>
    <scope>NUCLEOTIDE SEQUENCE [LARGE SCALE GENOMIC DNA]</scope>
    <source>
        <strain evidence="1 2">IFM 0406</strain>
    </source>
</reference>
<dbReference type="Proteomes" id="UP000076512">
    <property type="component" value="Unassembled WGS sequence"/>
</dbReference>
<dbReference type="RefSeq" id="WP_067595203.1">
    <property type="nucleotide sequence ID" value="NZ_JABMCZ010000003.1"/>
</dbReference>
<gene>
    <name evidence="1" type="ORF">AWN90_41895</name>
</gene>
<accession>A0A164K612</accession>
<evidence type="ECO:0000313" key="2">
    <source>
        <dbReference type="Proteomes" id="UP000076512"/>
    </source>
</evidence>
<dbReference type="OrthoDB" id="3197057at2"/>
<sequence length="567" mass="63453">MPHDVIRLPQHDRELSLGWLAIEWIEALTIHGSGDIAGEPVALVDEYAAFIVDLYALEQDGSRLYDAGFLSRPKGCAKSEIAALIALFDTFGPSRFDRYAEGGEVFACPYGTGFTYTYSPGEPIGKRVNSPEVRCCATEEDQSGLVYDTIYVNVTDGPLAVAMEHKDSAGLSRILVPGGGEIKPSTASSASKDGGKETLVIFDESHLYNRPELKQMHKTLVRNLRKRRKSAGTFYLETTTMYNPGEESVAEDTYQVIEDYRSGKLKKPTRTLFDHRFGDIAPEDLEDEEKIRAALLDSYGDCASWNDISGYVDAILDPRTDVADSYRYWFNAKHSAEGAWVAKYQWDSCGPQVHVIEPAKDRDVIVLGFDGSRKRRRGVTDSTALIACRVSDGLVWPVKIWEQDPGQFYKDGWEVPEHDVQATVQYAFQTYAVVGFYADPARWESTIAGWEAKYGPRLRVKSTQAHPIEWWMTGDRAYKSVKALAEFENAILDQQMRHTGDLQLSAHILNARRRSTTKGVQIMKERPDSPHKIDAAVAATLAWQCRLDAVAKGIGLPRRPRAVVRIR</sequence>
<proteinExistence type="predicted"/>
<evidence type="ECO:0000313" key="1">
    <source>
        <dbReference type="EMBL" id="KZM71072.1"/>
    </source>
</evidence>